<protein>
    <submittedName>
        <fullName evidence="2">UPF0160 protein MYG1, mitochondrial</fullName>
    </submittedName>
</protein>
<name>A0A5K3FVU4_MESCO</name>
<evidence type="ECO:0000256" key="1">
    <source>
        <dbReference type="ARBA" id="ARBA00010105"/>
    </source>
</evidence>
<sequence length="388" mass="43662">FYIRLVFISEAVDLVYRVLARFFCPISSSCRFFKSPRYNRLFTPKMTKIGTHDGTFHCDEVLAVTMLRQLPEYRDAELVRSRDPGKLNECDILVDVGSEFDPVRHRYDHHQPSFNKTMRDLHPGLQPEVKLSSAGLVYAHFGKRVLAEVAGLKSVDAPEVAVLFRSVYSTFVSEVDAIDNGVPIAPVPPTYSIHTGLSARVAHLNPCWNRPDENETECFNKACKMVEEEFVSRVRGLADTWLPAREVVLKSLLARHSVHPCGLILRIDRPVCPWKAHFFDLEKEILGVSEEASAEARDFKGRPVFVISERNEGGEFAVTAIPRSRDDPFSLRVPLVSAWAGKRSEELSKAVGLLDCVFVHSNLFFGLHKSFDGALEMALRSLRAAGYV</sequence>
<proteinExistence type="inferred from homology"/>
<dbReference type="GO" id="GO:0005634">
    <property type="term" value="C:nucleus"/>
    <property type="evidence" value="ECO:0007669"/>
    <property type="project" value="TreeGrafter"/>
</dbReference>
<dbReference type="InterPro" id="IPR003226">
    <property type="entry name" value="MYG1_exonuclease"/>
</dbReference>
<dbReference type="PANTHER" id="PTHR11215:SF1">
    <property type="entry name" value="MYG1 EXONUCLEASE"/>
    <property type="match status" value="1"/>
</dbReference>
<accession>A0A5K3FVU4</accession>
<reference evidence="2" key="1">
    <citation type="submission" date="2019-11" db="UniProtKB">
        <authorList>
            <consortium name="WormBaseParasite"/>
        </authorList>
    </citation>
    <scope>IDENTIFICATION</scope>
</reference>
<organism evidence="2">
    <name type="scientific">Mesocestoides corti</name>
    <name type="common">Flatworm</name>
    <dbReference type="NCBI Taxonomy" id="53468"/>
    <lineage>
        <taxon>Eukaryota</taxon>
        <taxon>Metazoa</taxon>
        <taxon>Spiralia</taxon>
        <taxon>Lophotrochozoa</taxon>
        <taxon>Platyhelminthes</taxon>
        <taxon>Cestoda</taxon>
        <taxon>Eucestoda</taxon>
        <taxon>Cyclophyllidea</taxon>
        <taxon>Mesocestoididae</taxon>
        <taxon>Mesocestoides</taxon>
    </lineage>
</organism>
<comment type="similarity">
    <text evidence="1">Belongs to the MYG1 family.</text>
</comment>
<dbReference type="WBParaSite" id="MCU_011860-RA">
    <property type="protein sequence ID" value="MCU_011860-RA"/>
    <property type="gene ID" value="MCU_011860"/>
</dbReference>
<dbReference type="GO" id="GO:0005737">
    <property type="term" value="C:cytoplasm"/>
    <property type="evidence" value="ECO:0007669"/>
    <property type="project" value="TreeGrafter"/>
</dbReference>
<evidence type="ECO:0000313" key="2">
    <source>
        <dbReference type="WBParaSite" id="MCU_011860-RA"/>
    </source>
</evidence>
<dbReference type="Pfam" id="PF03690">
    <property type="entry name" value="MYG1_exonuc"/>
    <property type="match status" value="1"/>
</dbReference>
<dbReference type="AlphaFoldDB" id="A0A5K3FVU4"/>
<dbReference type="PANTHER" id="PTHR11215">
    <property type="entry name" value="METAL DEPENDENT HYDROLASE - RELATED"/>
    <property type="match status" value="1"/>
</dbReference>